<dbReference type="InterPro" id="IPR050834">
    <property type="entry name" value="Glycosyltransf_2"/>
</dbReference>
<organism evidence="2">
    <name type="scientific">marine metagenome</name>
    <dbReference type="NCBI Taxonomy" id="408172"/>
    <lineage>
        <taxon>unclassified sequences</taxon>
        <taxon>metagenomes</taxon>
        <taxon>ecological metagenomes</taxon>
    </lineage>
</organism>
<evidence type="ECO:0000259" key="1">
    <source>
        <dbReference type="Pfam" id="PF00535"/>
    </source>
</evidence>
<proteinExistence type="predicted"/>
<dbReference type="InterPro" id="IPR029044">
    <property type="entry name" value="Nucleotide-diphossugar_trans"/>
</dbReference>
<accession>A0A382Q343</accession>
<sequence>VKIYLVNDGSTDNTANILEPFAKNTNITVMHHEQNRGLSTARNSGINAGKGEVICFLDSDMVVKQNWIESHILVLSEKGIIGVIGDIKLPETE</sequence>
<evidence type="ECO:0000313" key="2">
    <source>
        <dbReference type="EMBL" id="SVC80033.1"/>
    </source>
</evidence>
<feature type="non-terminal residue" evidence="2">
    <location>
        <position position="1"/>
    </location>
</feature>
<dbReference type="EMBL" id="UINC01111660">
    <property type="protein sequence ID" value="SVC80033.1"/>
    <property type="molecule type" value="Genomic_DNA"/>
</dbReference>
<gene>
    <name evidence="2" type="ORF">METZ01_LOCUS332887</name>
</gene>
<dbReference type="PANTHER" id="PTHR43685:SF3">
    <property type="entry name" value="SLR2126 PROTEIN"/>
    <property type="match status" value="1"/>
</dbReference>
<dbReference type="PANTHER" id="PTHR43685">
    <property type="entry name" value="GLYCOSYLTRANSFERASE"/>
    <property type="match status" value="1"/>
</dbReference>
<protein>
    <recommendedName>
        <fullName evidence="1">Glycosyltransferase 2-like domain-containing protein</fullName>
    </recommendedName>
</protein>
<dbReference type="Gene3D" id="3.90.550.10">
    <property type="entry name" value="Spore Coat Polysaccharide Biosynthesis Protein SpsA, Chain A"/>
    <property type="match status" value="1"/>
</dbReference>
<dbReference type="AlphaFoldDB" id="A0A382Q343"/>
<dbReference type="Pfam" id="PF00535">
    <property type="entry name" value="Glycos_transf_2"/>
    <property type="match status" value="1"/>
</dbReference>
<dbReference type="InterPro" id="IPR001173">
    <property type="entry name" value="Glyco_trans_2-like"/>
</dbReference>
<dbReference type="SUPFAM" id="SSF53448">
    <property type="entry name" value="Nucleotide-diphospho-sugar transferases"/>
    <property type="match status" value="1"/>
</dbReference>
<dbReference type="CDD" id="cd00761">
    <property type="entry name" value="Glyco_tranf_GTA_type"/>
    <property type="match status" value="1"/>
</dbReference>
<name>A0A382Q343_9ZZZZ</name>
<feature type="non-terminal residue" evidence="2">
    <location>
        <position position="93"/>
    </location>
</feature>
<reference evidence="2" key="1">
    <citation type="submission" date="2018-05" db="EMBL/GenBank/DDBJ databases">
        <authorList>
            <person name="Lanie J.A."/>
            <person name="Ng W.-L."/>
            <person name="Kazmierczak K.M."/>
            <person name="Andrzejewski T.M."/>
            <person name="Davidsen T.M."/>
            <person name="Wayne K.J."/>
            <person name="Tettelin H."/>
            <person name="Glass J.I."/>
            <person name="Rusch D."/>
            <person name="Podicherti R."/>
            <person name="Tsui H.-C.T."/>
            <person name="Winkler M.E."/>
        </authorList>
    </citation>
    <scope>NUCLEOTIDE SEQUENCE</scope>
</reference>
<feature type="domain" description="Glycosyltransferase 2-like" evidence="1">
    <location>
        <begin position="2"/>
        <end position="87"/>
    </location>
</feature>